<reference evidence="1" key="1">
    <citation type="journal article" date="2020" name="Stud. Mycol.">
        <title>101 Dothideomycetes genomes: a test case for predicting lifestyles and emergence of pathogens.</title>
        <authorList>
            <person name="Haridas S."/>
            <person name="Albert R."/>
            <person name="Binder M."/>
            <person name="Bloem J."/>
            <person name="Labutti K."/>
            <person name="Salamov A."/>
            <person name="Andreopoulos B."/>
            <person name="Baker S."/>
            <person name="Barry K."/>
            <person name="Bills G."/>
            <person name="Bluhm B."/>
            <person name="Cannon C."/>
            <person name="Castanera R."/>
            <person name="Culley D."/>
            <person name="Daum C."/>
            <person name="Ezra D."/>
            <person name="Gonzalez J."/>
            <person name="Henrissat B."/>
            <person name="Kuo A."/>
            <person name="Liang C."/>
            <person name="Lipzen A."/>
            <person name="Lutzoni F."/>
            <person name="Magnuson J."/>
            <person name="Mondo S."/>
            <person name="Nolan M."/>
            <person name="Ohm R."/>
            <person name="Pangilinan J."/>
            <person name="Park H.-J."/>
            <person name="Ramirez L."/>
            <person name="Alfaro M."/>
            <person name="Sun H."/>
            <person name="Tritt A."/>
            <person name="Yoshinaga Y."/>
            <person name="Zwiers L.-H."/>
            <person name="Turgeon B."/>
            <person name="Goodwin S."/>
            <person name="Spatafora J."/>
            <person name="Crous P."/>
            <person name="Grigoriev I."/>
        </authorList>
    </citation>
    <scope>NUCLEOTIDE SEQUENCE</scope>
    <source>
        <strain evidence="1">CBS 525.71</strain>
    </source>
</reference>
<evidence type="ECO:0000313" key="1">
    <source>
        <dbReference type="EMBL" id="KAF2625431.1"/>
    </source>
</evidence>
<evidence type="ECO:0000313" key="2">
    <source>
        <dbReference type="Proteomes" id="UP000799754"/>
    </source>
</evidence>
<keyword evidence="1" id="KW-0456">Lyase</keyword>
<sequence length="309" mass="32805">MRGLISLLVCLASQLGAVAAATLTDVCPVGFCTLNGGTSGGKGGATVTVSTLEALESAVTGNDPRIVVVSGTISGAKKIFVGSNKSIIGRNGKIVGIGLSVVNATNVIIRNTVHQYVLATYEDAITIKYSTNVWVDHVDLSNDRDHDKDFYDGLVDVTRASDFVTISNSYLHDHWKGSLVGHSDNNQAEDSGHLRVTYANNHFFNLYSRGPMFRIGTGHLFNNYWNQMDDGVRTRAGAQLLIESCVFENTNDDIIAKNGYAVVRDVDLGIGTNESPAGTLTSVPYTYTLLGSANVKAAVVGVAGATLTL</sequence>
<protein>
    <submittedName>
        <fullName evidence="1">Polysaccharide lyase family 1 protein</fullName>
    </submittedName>
</protein>
<dbReference type="Proteomes" id="UP000799754">
    <property type="component" value="Unassembled WGS sequence"/>
</dbReference>
<dbReference type="EMBL" id="MU006725">
    <property type="protein sequence ID" value="KAF2625431.1"/>
    <property type="molecule type" value="Genomic_DNA"/>
</dbReference>
<name>A0ACB6RTN8_9PLEO</name>
<accession>A0ACB6RTN8</accession>
<keyword evidence="2" id="KW-1185">Reference proteome</keyword>
<gene>
    <name evidence="1" type="ORF">BU25DRAFT_473394</name>
</gene>
<proteinExistence type="predicted"/>
<organism evidence="1 2">
    <name type="scientific">Macroventuria anomochaeta</name>
    <dbReference type="NCBI Taxonomy" id="301207"/>
    <lineage>
        <taxon>Eukaryota</taxon>
        <taxon>Fungi</taxon>
        <taxon>Dikarya</taxon>
        <taxon>Ascomycota</taxon>
        <taxon>Pezizomycotina</taxon>
        <taxon>Dothideomycetes</taxon>
        <taxon>Pleosporomycetidae</taxon>
        <taxon>Pleosporales</taxon>
        <taxon>Pleosporineae</taxon>
        <taxon>Didymellaceae</taxon>
        <taxon>Macroventuria</taxon>
    </lineage>
</organism>
<comment type="caution">
    <text evidence="1">The sequence shown here is derived from an EMBL/GenBank/DDBJ whole genome shotgun (WGS) entry which is preliminary data.</text>
</comment>